<reference evidence="2 3" key="1">
    <citation type="submission" date="2020-08" db="EMBL/GenBank/DDBJ databases">
        <title>Genomic Encyclopedia of Type Strains, Phase IV (KMG-IV): sequencing the most valuable type-strain genomes for metagenomic binning, comparative biology and taxonomic classification.</title>
        <authorList>
            <person name="Goeker M."/>
        </authorList>
    </citation>
    <scope>NUCLEOTIDE SEQUENCE [LARGE SCALE GENOMIC DNA]</scope>
    <source>
        <strain evidence="2 3">DSM 10368</strain>
    </source>
</reference>
<dbReference type="PROSITE" id="PS51186">
    <property type="entry name" value="GNAT"/>
    <property type="match status" value="1"/>
</dbReference>
<evidence type="ECO:0000313" key="2">
    <source>
        <dbReference type="EMBL" id="MBB3705149.1"/>
    </source>
</evidence>
<feature type="domain" description="N-acetyltransferase" evidence="1">
    <location>
        <begin position="23"/>
        <end position="159"/>
    </location>
</feature>
<evidence type="ECO:0000259" key="1">
    <source>
        <dbReference type="PROSITE" id="PS51186"/>
    </source>
</evidence>
<dbReference type="Gene3D" id="3.40.630.90">
    <property type="match status" value="1"/>
</dbReference>
<protein>
    <submittedName>
        <fullName evidence="2">GNAT superfamily N-acetyltransferase</fullName>
    </submittedName>
</protein>
<name>A0ABR6H3S5_AMIAI</name>
<evidence type="ECO:0000313" key="3">
    <source>
        <dbReference type="Proteomes" id="UP000577697"/>
    </source>
</evidence>
<comment type="caution">
    <text evidence="2">The sequence shown here is derived from an EMBL/GenBank/DDBJ whole genome shotgun (WGS) entry which is preliminary data.</text>
</comment>
<dbReference type="InterPro" id="IPR041496">
    <property type="entry name" value="YitH/HolE_GNAT"/>
</dbReference>
<dbReference type="PANTHER" id="PTHR47237:SF2">
    <property type="entry name" value="BLL4206 PROTEIN"/>
    <property type="match status" value="1"/>
</dbReference>
<dbReference type="Pfam" id="PF18014">
    <property type="entry name" value="Acetyltransf_18"/>
    <property type="match status" value="1"/>
</dbReference>
<sequence length="303" mass="33049">MGPPARERMSGMQESVRLKSFELVARDIAGVDVHLLHALTLSVGWPHRTKDWQFLIRAGQGIAAVDGIGRVFGTAMWFPHGDDFATVGLVITSPRNQAQGGGRWLMDRVFEQCGGRDLALNATRAAHGLYLSLGFVDEASVHMHQGKLARDIPALPPVNGELSTPGADEFAEILPIDSQAFGRSRERLLTLLSENASICVLRRGGKVVGYSMRRDFGRGHVIGPVAAVNAEDALHLTAVHMKALRGRFVRVDTREADGPYATFLEQCGLSIAEVVTTMSKGRRFLNRQADQPWFYGLAGHALS</sequence>
<gene>
    <name evidence="2" type="ORF">FHS67_001459</name>
</gene>
<accession>A0ABR6H3S5</accession>
<keyword evidence="3" id="KW-1185">Reference proteome</keyword>
<dbReference type="InterPro" id="IPR052729">
    <property type="entry name" value="Acyl/Acetyltrans_Enzymes"/>
</dbReference>
<dbReference type="Pfam" id="PF13508">
    <property type="entry name" value="Acetyltransf_7"/>
    <property type="match status" value="1"/>
</dbReference>
<dbReference type="Proteomes" id="UP000577697">
    <property type="component" value="Unassembled WGS sequence"/>
</dbReference>
<organism evidence="2 3">
    <name type="scientific">Aminobacter aminovorans</name>
    <name type="common">Chelatobacter heintzii</name>
    <dbReference type="NCBI Taxonomy" id="83263"/>
    <lineage>
        <taxon>Bacteria</taxon>
        <taxon>Pseudomonadati</taxon>
        <taxon>Pseudomonadota</taxon>
        <taxon>Alphaproteobacteria</taxon>
        <taxon>Hyphomicrobiales</taxon>
        <taxon>Phyllobacteriaceae</taxon>
        <taxon>Aminobacter</taxon>
    </lineage>
</organism>
<proteinExistence type="predicted"/>
<dbReference type="InterPro" id="IPR016181">
    <property type="entry name" value="Acyl_CoA_acyltransferase"/>
</dbReference>
<dbReference type="InterPro" id="IPR000182">
    <property type="entry name" value="GNAT_dom"/>
</dbReference>
<dbReference type="Gene3D" id="3.40.630.30">
    <property type="match status" value="1"/>
</dbReference>
<dbReference type="PANTHER" id="PTHR47237">
    <property type="entry name" value="SLL0310 PROTEIN"/>
    <property type="match status" value="1"/>
</dbReference>
<dbReference type="EMBL" id="JACICB010000004">
    <property type="protein sequence ID" value="MBB3705149.1"/>
    <property type="molecule type" value="Genomic_DNA"/>
</dbReference>
<dbReference type="SUPFAM" id="SSF55729">
    <property type="entry name" value="Acyl-CoA N-acyltransferases (Nat)"/>
    <property type="match status" value="1"/>
</dbReference>